<accession>A0A0M5LZW6</accession>
<organism evidence="2 3">
    <name type="scientific">Arthrobacter alpinus</name>
    <dbReference type="NCBI Taxonomy" id="656366"/>
    <lineage>
        <taxon>Bacteria</taxon>
        <taxon>Bacillati</taxon>
        <taxon>Actinomycetota</taxon>
        <taxon>Actinomycetes</taxon>
        <taxon>Micrococcales</taxon>
        <taxon>Micrococcaceae</taxon>
        <taxon>Arthrobacter</taxon>
    </lineage>
</organism>
<keyword evidence="1" id="KW-0472">Membrane</keyword>
<dbReference type="Proteomes" id="UP000062833">
    <property type="component" value="Chromosome"/>
</dbReference>
<name>A0A0M5LZW6_9MICC</name>
<dbReference type="OrthoDB" id="3748887at2"/>
<dbReference type="KEGG" id="aaq:AOC05_08465"/>
<dbReference type="EMBL" id="CP012677">
    <property type="protein sequence ID" value="ALE92344.1"/>
    <property type="molecule type" value="Genomic_DNA"/>
</dbReference>
<evidence type="ECO:0000313" key="2">
    <source>
        <dbReference type="EMBL" id="ALE92344.1"/>
    </source>
</evidence>
<sequence>MYGYGGDSWGMTGWIAMAVLMVLFWSGVVIVIVVLLRRPHPGQGTPDMRPSHYEAERILHERFARGEIDESEYLARHAALRRPE</sequence>
<dbReference type="AlphaFoldDB" id="A0A0M5LZW6"/>
<keyword evidence="1" id="KW-0812">Transmembrane</keyword>
<gene>
    <name evidence="2" type="ORF">AOC05_08465</name>
</gene>
<dbReference type="PATRIC" id="fig|656366.3.peg.1822"/>
<proteinExistence type="predicted"/>
<protein>
    <submittedName>
        <fullName evidence="2">Uncharacterized protein</fullName>
    </submittedName>
</protein>
<keyword evidence="1" id="KW-1133">Transmembrane helix</keyword>
<evidence type="ECO:0000313" key="3">
    <source>
        <dbReference type="Proteomes" id="UP000062833"/>
    </source>
</evidence>
<dbReference type="RefSeq" id="WP_062006850.1">
    <property type="nucleotide sequence ID" value="NZ_CP012677.1"/>
</dbReference>
<feature type="transmembrane region" description="Helical" evidence="1">
    <location>
        <begin position="12"/>
        <end position="36"/>
    </location>
</feature>
<reference evidence="3" key="1">
    <citation type="submission" date="2015-09" db="EMBL/GenBank/DDBJ databases">
        <title>Complete genome of Arthrobacter alpinus strain R3.8.</title>
        <authorList>
            <person name="See-Too W.S."/>
            <person name="Chan K.G."/>
        </authorList>
    </citation>
    <scope>NUCLEOTIDE SEQUENCE [LARGE SCALE GENOMIC DNA]</scope>
    <source>
        <strain evidence="3">R3.8</strain>
    </source>
</reference>
<evidence type="ECO:0000256" key="1">
    <source>
        <dbReference type="SAM" id="Phobius"/>
    </source>
</evidence>
<keyword evidence="3" id="KW-1185">Reference proteome</keyword>